<dbReference type="Pfam" id="PF24681">
    <property type="entry name" value="Kelch_KLHDC2_KLHL20_DRC7"/>
    <property type="match status" value="1"/>
</dbReference>
<dbReference type="PANTHER" id="PTHR46344:SF27">
    <property type="entry name" value="KELCH REPEAT SUPERFAMILY PROTEIN"/>
    <property type="match status" value="1"/>
</dbReference>
<evidence type="ECO:0008006" key="6">
    <source>
        <dbReference type="Google" id="ProtNLM"/>
    </source>
</evidence>
<protein>
    <recommendedName>
        <fullName evidence="6">Kelch repeat-containing protein</fullName>
    </recommendedName>
</protein>
<evidence type="ECO:0000256" key="1">
    <source>
        <dbReference type="ARBA" id="ARBA00022441"/>
    </source>
</evidence>
<dbReference type="InterPro" id="IPR015915">
    <property type="entry name" value="Kelch-typ_b-propeller"/>
</dbReference>
<dbReference type="SMART" id="SM00612">
    <property type="entry name" value="Kelch"/>
    <property type="match status" value="4"/>
</dbReference>
<dbReference type="InterPro" id="IPR006652">
    <property type="entry name" value="Kelch_1"/>
</dbReference>
<dbReference type="SUPFAM" id="SSF117281">
    <property type="entry name" value="Kelch motif"/>
    <property type="match status" value="2"/>
</dbReference>
<comment type="caution">
    <text evidence="4">The sequence shown here is derived from an EMBL/GenBank/DDBJ whole genome shotgun (WGS) entry which is preliminary data.</text>
</comment>
<dbReference type="RefSeq" id="XP_070915135.1">
    <property type="nucleotide sequence ID" value="XM_071059034.1"/>
</dbReference>
<dbReference type="GeneID" id="98174357"/>
<keyword evidence="2" id="KW-0677">Repeat</keyword>
<organism evidence="4 5">
    <name type="scientific">Madurella fahalii</name>
    <dbReference type="NCBI Taxonomy" id="1157608"/>
    <lineage>
        <taxon>Eukaryota</taxon>
        <taxon>Fungi</taxon>
        <taxon>Dikarya</taxon>
        <taxon>Ascomycota</taxon>
        <taxon>Pezizomycotina</taxon>
        <taxon>Sordariomycetes</taxon>
        <taxon>Sordariomycetidae</taxon>
        <taxon>Sordariales</taxon>
        <taxon>Sordariales incertae sedis</taxon>
        <taxon>Madurella</taxon>
    </lineage>
</organism>
<keyword evidence="1" id="KW-0880">Kelch repeat</keyword>
<dbReference type="Proteomes" id="UP001628179">
    <property type="component" value="Unassembled WGS sequence"/>
</dbReference>
<keyword evidence="3" id="KW-0732">Signal</keyword>
<accession>A0ABQ0G6L3</accession>
<evidence type="ECO:0000313" key="5">
    <source>
        <dbReference type="Proteomes" id="UP001628179"/>
    </source>
</evidence>
<evidence type="ECO:0000256" key="3">
    <source>
        <dbReference type="SAM" id="SignalP"/>
    </source>
</evidence>
<gene>
    <name evidence="4" type="ORF">MFIFM68171_03613</name>
</gene>
<dbReference type="PANTHER" id="PTHR46344">
    <property type="entry name" value="OS02G0202900 PROTEIN"/>
    <property type="match status" value="1"/>
</dbReference>
<dbReference type="EMBL" id="BAAFSV010000002">
    <property type="protein sequence ID" value="GAB1313403.1"/>
    <property type="molecule type" value="Genomic_DNA"/>
</dbReference>
<sequence length="364" mass="38321">MKLALSLLAALLPLTQGAGGRKPPASSKPAGGTWQTLAPIADYPRQEHVTLALSETSIAVLCGIIPAANSTTSFETTNLLQIYDIPTNTWRTASPAPVRLNHPNAAVLNGTLYLLGGLTDAAVAAGGGRAWEAAPQAYQYDPATDAWTALPGMPADGADTPRGSAAMAVDAWRGRIYLAGGLTRLPLGAGGERQETVDDVSVFDVRRRAWGRLPPAARRLPARRDHAGAAVVDGVLYVLGGRDRGQANVRGEVFALALDDKGLRKGWVTKKARMPTPRGGVAAAEVDGKVYVFGGEGNPAEGMEGMFTEVEVYDTRKDRWERLPPMEVPRHGTSAVAVGGGVYVPGGGIRQSAAPVDVFNVFWP</sequence>
<evidence type="ECO:0000256" key="2">
    <source>
        <dbReference type="ARBA" id="ARBA00022737"/>
    </source>
</evidence>
<feature type="chain" id="PRO_5045789599" description="Kelch repeat-containing protein" evidence="3">
    <location>
        <begin position="18"/>
        <end position="364"/>
    </location>
</feature>
<reference evidence="4 5" key="1">
    <citation type="submission" date="2024-09" db="EMBL/GenBank/DDBJ databases">
        <title>Itraconazole resistance in Madurella fahalii resulting from another homologue of gene encoding cytochrome P450 14-alpha sterol demethylase (CYP51).</title>
        <authorList>
            <person name="Yoshioka I."/>
            <person name="Fahal A.H."/>
            <person name="Kaneko S."/>
            <person name="Yaguchi T."/>
        </authorList>
    </citation>
    <scope>NUCLEOTIDE SEQUENCE [LARGE SCALE GENOMIC DNA]</scope>
    <source>
        <strain evidence="4 5">IFM 68171</strain>
    </source>
</reference>
<keyword evidence="5" id="KW-1185">Reference proteome</keyword>
<dbReference type="Gene3D" id="2.120.10.80">
    <property type="entry name" value="Kelch-type beta propeller"/>
    <property type="match status" value="2"/>
</dbReference>
<proteinExistence type="predicted"/>
<dbReference type="Pfam" id="PF01344">
    <property type="entry name" value="Kelch_1"/>
    <property type="match status" value="1"/>
</dbReference>
<feature type="signal peptide" evidence="3">
    <location>
        <begin position="1"/>
        <end position="17"/>
    </location>
</feature>
<evidence type="ECO:0000313" key="4">
    <source>
        <dbReference type="EMBL" id="GAB1313403.1"/>
    </source>
</evidence>
<name>A0ABQ0G6L3_9PEZI</name>